<feature type="domain" description="Bacterial alpha-L-rhamnosidase N-terminal" evidence="7">
    <location>
        <begin position="351"/>
        <end position="520"/>
    </location>
</feature>
<dbReference type="Pfam" id="PF17389">
    <property type="entry name" value="Bac_rhamnosid6H"/>
    <property type="match status" value="1"/>
</dbReference>
<feature type="compositionally biased region" description="Low complexity" evidence="4">
    <location>
        <begin position="22"/>
        <end position="31"/>
    </location>
</feature>
<evidence type="ECO:0000313" key="11">
    <source>
        <dbReference type="Proteomes" id="UP000236754"/>
    </source>
</evidence>
<dbReference type="InterPro" id="IPR013737">
    <property type="entry name" value="Bac_rhamnosid_N"/>
</dbReference>
<dbReference type="AlphaFoldDB" id="A0A1H6EDM9"/>
<keyword evidence="3" id="KW-0378">Hydrolase</keyword>
<feature type="domain" description="Alpha-L-rhamnosidase six-hairpin glycosidase" evidence="8">
    <location>
        <begin position="635"/>
        <end position="971"/>
    </location>
</feature>
<comment type="catalytic activity">
    <reaction evidence="1">
        <text>Hydrolysis of terminal non-reducing alpha-L-rhamnose residues in alpha-L-rhamnosides.</text>
        <dbReference type="EC" id="3.2.1.40"/>
    </reaction>
</comment>
<dbReference type="InterPro" id="IPR008902">
    <property type="entry name" value="Rhamnosid_concanavalin"/>
</dbReference>
<name>A0A1H6EDM9_9ACTN</name>
<dbReference type="InterPro" id="IPR008928">
    <property type="entry name" value="6-hairpin_glycosidase_sf"/>
</dbReference>
<sequence length="1076" mass="115087">MKRRSAVGLMLSVVAAASGLDATPGAAAAPGPDDPKGGAGSAAGLAVSGLKVEHQAKPLGIDVPRPRLSWQVAPGRDAVEQAAYQVEVSTSPGGRGVVWDSGKVRSSQSFDVTYGGAALASRTKYSWRVRVFDRSGRASEWSAEEPFETSFVDPGDFQGTWIGAHASAPVLRLAGANWIWYAEGDPSDSAPAGTRYLRRSFDLAAGAQIASAEMQLTADDSFTLYVNGTEVASSPRVANSWSTASVLDIAPYLHAGTNVLAVEATNSNQGPAGVLGSLHFEGTAAPADLVTDGSWKAANTAADGWQQPGYDDTAWPQALVAASYGAGPWGSSVSAPPAPETLLRSDFTARKNIASARAHVAGLGYNKLYLNGRRIGDRELEPGFTVFSKTVLYSTYDVTDALRTGGNGIGVSLGRGYYAMTSPDEWEASSWWSEPKLKLELDITYTDGTRQQVVSDSGWKVSDGPTSTQSLWFGETYDARAEQAGWNDTGFDDSSWHPALEVDGPTGTLRSESFPPIKVTGRLTLKQTTTPVDGTHVHDFGTPTAGWARIGVQGPAGSTVTVTYGEKLHDDLTVDNTGAFGLGLQTYTYTLKGDGVEYYQPSYSYAGFRYAQVVVPQGVTLRSVEGMRVHTAVTSTGGFTSSSDLLNRYQDAQADTILNNLYSVPTDTPMYEKRPYTADGFLYADSAIANFDMQNFYESWMRSHRDDQNADGSIGPTVPTTESGKLVKDPVWSASYVLGTWDLYWYYGDLQAVADNYAGMKAWMAYYEQNIAGTGGIYTGFSYGDWLSPEGANAPEGTRLTGTAYIYRTATRLATMARALGHGADADHFDAFAAQVKDTFHATFYDADQGAYFDDKAAGYRQTSNVVPLSFGLVPEKYRKVVTDNLVADIHARGDHLDTGALGTKVLLPVLTDAGHGDLAYTVATNPTYPGWGYWFEGLGATTMWEEWDANSRSHDHAFMGTVDDWLYQGVAGIKVAAPGYTKVTVQPFAVGDLTHASAHVESPLGRIASSWTRKQGQFTLRVDIPVGSSADVLVPVGGRQKVHATAAATSGRIADGYAHFTVGAGSHLFRVTGQE</sequence>
<evidence type="ECO:0000256" key="4">
    <source>
        <dbReference type="SAM" id="MobiDB-lite"/>
    </source>
</evidence>
<evidence type="ECO:0000259" key="7">
    <source>
        <dbReference type="Pfam" id="PF08531"/>
    </source>
</evidence>
<proteinExistence type="predicted"/>
<dbReference type="PIRSF" id="PIRSF010631">
    <property type="entry name" value="A-rhamnsds"/>
    <property type="match status" value="1"/>
</dbReference>
<dbReference type="PANTHER" id="PTHR33307:SF6">
    <property type="entry name" value="ALPHA-RHAMNOSIDASE (EUROFUNG)-RELATED"/>
    <property type="match status" value="1"/>
</dbReference>
<reference evidence="10 11" key="1">
    <citation type="submission" date="2016-10" db="EMBL/GenBank/DDBJ databases">
        <authorList>
            <person name="de Groot N.N."/>
        </authorList>
    </citation>
    <scope>NUCLEOTIDE SEQUENCE [LARGE SCALE GENOMIC DNA]</scope>
    <source>
        <strain evidence="10 11">CGMCC 4.2023</strain>
    </source>
</reference>
<evidence type="ECO:0000313" key="10">
    <source>
        <dbReference type="EMBL" id="SEG95371.1"/>
    </source>
</evidence>
<evidence type="ECO:0000259" key="6">
    <source>
        <dbReference type="Pfam" id="PF05592"/>
    </source>
</evidence>
<dbReference type="Proteomes" id="UP000236754">
    <property type="component" value="Unassembled WGS sequence"/>
</dbReference>
<dbReference type="InterPro" id="IPR035396">
    <property type="entry name" value="Bac_rhamnosid6H"/>
</dbReference>
<dbReference type="PANTHER" id="PTHR33307">
    <property type="entry name" value="ALPHA-RHAMNOSIDASE (EUROFUNG)"/>
    <property type="match status" value="1"/>
</dbReference>
<organism evidence="10 11">
    <name type="scientific">Actinacidiphila yanglinensis</name>
    <dbReference type="NCBI Taxonomy" id="310779"/>
    <lineage>
        <taxon>Bacteria</taxon>
        <taxon>Bacillati</taxon>
        <taxon>Actinomycetota</taxon>
        <taxon>Actinomycetes</taxon>
        <taxon>Kitasatosporales</taxon>
        <taxon>Streptomycetaceae</taxon>
        <taxon>Actinacidiphila</taxon>
    </lineage>
</organism>
<dbReference type="Gene3D" id="2.60.120.260">
    <property type="entry name" value="Galactose-binding domain-like"/>
    <property type="match status" value="3"/>
</dbReference>
<dbReference type="Pfam" id="PF05592">
    <property type="entry name" value="Bac_rhamnosid"/>
    <property type="match status" value="1"/>
</dbReference>
<evidence type="ECO:0000256" key="5">
    <source>
        <dbReference type="SAM" id="SignalP"/>
    </source>
</evidence>
<dbReference type="Gene3D" id="2.60.40.10">
    <property type="entry name" value="Immunoglobulins"/>
    <property type="match status" value="1"/>
</dbReference>
<evidence type="ECO:0000259" key="8">
    <source>
        <dbReference type="Pfam" id="PF17389"/>
    </source>
</evidence>
<dbReference type="EMBL" id="FNVU01000033">
    <property type="protein sequence ID" value="SEG95371.1"/>
    <property type="molecule type" value="Genomic_DNA"/>
</dbReference>
<accession>A0A1H6EDM9</accession>
<dbReference type="Pfam" id="PF08531">
    <property type="entry name" value="Bac_rhamnosid_N"/>
    <property type="match status" value="1"/>
</dbReference>
<gene>
    <name evidence="10" type="ORF">SAMN05216223_13337</name>
</gene>
<feature type="domain" description="Alpha-L-rhamnosidase concanavalin-like" evidence="6">
    <location>
        <begin position="533"/>
        <end position="629"/>
    </location>
</feature>
<dbReference type="Gene3D" id="1.50.10.10">
    <property type="match status" value="1"/>
</dbReference>
<dbReference type="InterPro" id="IPR012341">
    <property type="entry name" value="6hp_glycosidase-like_sf"/>
</dbReference>
<evidence type="ECO:0000256" key="2">
    <source>
        <dbReference type="ARBA" id="ARBA00012652"/>
    </source>
</evidence>
<dbReference type="Pfam" id="PF25788">
    <property type="entry name" value="Ig_Rha78A_N"/>
    <property type="match status" value="1"/>
</dbReference>
<dbReference type="InterPro" id="IPR013783">
    <property type="entry name" value="Ig-like_fold"/>
</dbReference>
<dbReference type="InterPro" id="IPR016007">
    <property type="entry name" value="Alpha_rhamnosid"/>
</dbReference>
<keyword evidence="11" id="KW-1185">Reference proteome</keyword>
<feature type="region of interest" description="Disordered" evidence="4">
    <location>
        <begin position="22"/>
        <end position="42"/>
    </location>
</feature>
<dbReference type="Gene3D" id="2.60.420.10">
    <property type="entry name" value="Maltose phosphorylase, domain 3"/>
    <property type="match status" value="1"/>
</dbReference>
<feature type="signal peptide" evidence="5">
    <location>
        <begin position="1"/>
        <end position="28"/>
    </location>
</feature>
<dbReference type="InterPro" id="IPR035398">
    <property type="entry name" value="Bac_rhamnosid_C"/>
</dbReference>
<evidence type="ECO:0000256" key="3">
    <source>
        <dbReference type="ARBA" id="ARBA00022801"/>
    </source>
</evidence>
<feature type="chain" id="PRO_5009296856" description="alpha-L-rhamnosidase" evidence="5">
    <location>
        <begin position="29"/>
        <end position="1076"/>
    </location>
</feature>
<dbReference type="EC" id="3.2.1.40" evidence="2"/>
<protein>
    <recommendedName>
        <fullName evidence="2">alpha-L-rhamnosidase</fullName>
        <ecNumber evidence="2">3.2.1.40</ecNumber>
    </recommendedName>
</protein>
<dbReference type="GO" id="GO:0005975">
    <property type="term" value="P:carbohydrate metabolic process"/>
    <property type="evidence" value="ECO:0007669"/>
    <property type="project" value="InterPro"/>
</dbReference>
<dbReference type="GO" id="GO:0030596">
    <property type="term" value="F:alpha-L-rhamnosidase activity"/>
    <property type="evidence" value="ECO:0007669"/>
    <property type="project" value="UniProtKB-EC"/>
</dbReference>
<dbReference type="SUPFAM" id="SSF49785">
    <property type="entry name" value="Galactose-binding domain-like"/>
    <property type="match status" value="2"/>
</dbReference>
<dbReference type="RefSeq" id="WP_200823570.1">
    <property type="nucleotide sequence ID" value="NZ_FNVU01000033.1"/>
</dbReference>
<evidence type="ECO:0000256" key="1">
    <source>
        <dbReference type="ARBA" id="ARBA00001445"/>
    </source>
</evidence>
<dbReference type="SUPFAM" id="SSF48208">
    <property type="entry name" value="Six-hairpin glycosidases"/>
    <property type="match status" value="1"/>
</dbReference>
<dbReference type="InterPro" id="IPR008979">
    <property type="entry name" value="Galactose-bd-like_sf"/>
</dbReference>
<feature type="domain" description="Alpha-L-rhamnosidase C-terminal" evidence="9">
    <location>
        <begin position="973"/>
        <end position="1044"/>
    </location>
</feature>
<evidence type="ECO:0000259" key="9">
    <source>
        <dbReference type="Pfam" id="PF17390"/>
    </source>
</evidence>
<keyword evidence="5" id="KW-0732">Signal</keyword>
<dbReference type="Pfam" id="PF17390">
    <property type="entry name" value="Bac_rhamnosid_C"/>
    <property type="match status" value="1"/>
</dbReference>